<comment type="cofactor">
    <cofactor evidence="2">
        <name>pyridoxal 5'-phosphate</name>
        <dbReference type="ChEBI" id="CHEBI:597326"/>
    </cofactor>
</comment>
<dbReference type="GO" id="GO:0030170">
    <property type="term" value="F:pyridoxal phosphate binding"/>
    <property type="evidence" value="ECO:0007669"/>
    <property type="project" value="InterPro"/>
</dbReference>
<comment type="cofactor">
    <cofactor evidence="3">
        <name>Mn(2+)</name>
        <dbReference type="ChEBI" id="CHEBI:29035"/>
    </cofactor>
</comment>
<protein>
    <recommendedName>
        <fullName evidence="6">L-serine ammonia-lyase</fullName>
        <ecNumber evidence="6">4.3.1.17</ecNumber>
    </recommendedName>
</protein>
<name>A0A2J8JKX5_PANTR</name>
<dbReference type="Pfam" id="PF00291">
    <property type="entry name" value="PALP"/>
    <property type="match status" value="1"/>
</dbReference>
<comment type="cofactor">
    <cofactor evidence="1">
        <name>Ca(2+)</name>
        <dbReference type="ChEBI" id="CHEBI:29108"/>
    </cofactor>
</comment>
<keyword evidence="8" id="KW-0663">Pyridoxal phosphate</keyword>
<dbReference type="EMBL" id="NBAG03000449">
    <property type="protein sequence ID" value="PNI23425.1"/>
    <property type="molecule type" value="Genomic_DNA"/>
</dbReference>
<proteinExistence type="inferred from homology"/>
<feature type="non-terminal residue" evidence="11">
    <location>
        <position position="100"/>
    </location>
</feature>
<reference evidence="11 12" key="1">
    <citation type="submission" date="2017-12" db="EMBL/GenBank/DDBJ databases">
        <title>High-resolution comparative analysis of great ape genomes.</title>
        <authorList>
            <person name="Pollen A."/>
            <person name="Hastie A."/>
            <person name="Hormozdiari F."/>
            <person name="Dougherty M."/>
            <person name="Liu R."/>
            <person name="Chaisson M."/>
            <person name="Hoppe E."/>
            <person name="Hill C."/>
            <person name="Pang A."/>
            <person name="Hillier L."/>
            <person name="Baker C."/>
            <person name="Armstrong J."/>
            <person name="Shendure J."/>
            <person name="Paten B."/>
            <person name="Wilson R."/>
            <person name="Chao H."/>
            <person name="Schneider V."/>
            <person name="Ventura M."/>
            <person name="Kronenberg Z."/>
            <person name="Murali S."/>
            <person name="Gordon D."/>
            <person name="Cantsilieris S."/>
            <person name="Munson K."/>
            <person name="Nelson B."/>
            <person name="Raja A."/>
            <person name="Underwood J."/>
            <person name="Diekhans M."/>
            <person name="Fiddes I."/>
            <person name="Haussler D."/>
            <person name="Eichler E."/>
        </authorList>
    </citation>
    <scope>NUCLEOTIDE SEQUENCE [LARGE SCALE GENOMIC DNA]</scope>
    <source>
        <strain evidence="11">Yerkes chimp pedigree #C0471</strain>
    </source>
</reference>
<evidence type="ECO:0000313" key="12">
    <source>
        <dbReference type="Proteomes" id="UP000236370"/>
    </source>
</evidence>
<comment type="caution">
    <text evidence="11">The sequence shown here is derived from an EMBL/GenBank/DDBJ whole genome shotgun (WGS) entry which is preliminary data.</text>
</comment>
<keyword evidence="7" id="KW-0460">Magnesium</keyword>
<organism evidence="11 12">
    <name type="scientific">Pan troglodytes</name>
    <name type="common">Chimpanzee</name>
    <dbReference type="NCBI Taxonomy" id="9598"/>
    <lineage>
        <taxon>Eukaryota</taxon>
        <taxon>Metazoa</taxon>
        <taxon>Chordata</taxon>
        <taxon>Craniata</taxon>
        <taxon>Vertebrata</taxon>
        <taxon>Euteleostomi</taxon>
        <taxon>Mammalia</taxon>
        <taxon>Eutheria</taxon>
        <taxon>Euarchontoglires</taxon>
        <taxon>Primates</taxon>
        <taxon>Haplorrhini</taxon>
        <taxon>Catarrhini</taxon>
        <taxon>Hominidae</taxon>
        <taxon>Pan</taxon>
    </lineage>
</organism>
<dbReference type="GO" id="GO:0003941">
    <property type="term" value="F:L-serine ammonia-lyase activity"/>
    <property type="evidence" value="ECO:0007669"/>
    <property type="project" value="UniProtKB-EC"/>
</dbReference>
<evidence type="ECO:0000256" key="9">
    <source>
        <dbReference type="ARBA" id="ARBA00049406"/>
    </source>
</evidence>
<dbReference type="Gene3D" id="3.40.50.1100">
    <property type="match status" value="2"/>
</dbReference>
<feature type="domain" description="Tryptophan synthase beta chain-like PALP" evidence="10">
    <location>
        <begin position="20"/>
        <end position="100"/>
    </location>
</feature>
<gene>
    <name evidence="11" type="ORF">CK820_G0046774</name>
</gene>
<dbReference type="AlphaFoldDB" id="A0A2J8JKX5"/>
<evidence type="ECO:0000256" key="2">
    <source>
        <dbReference type="ARBA" id="ARBA00001933"/>
    </source>
</evidence>
<sequence length="100" mass="10972">MCAQYCISFADVEKAHINIRDSIHLTPVLTSSILNQLTGRNLFFKCELFQKTGSFKIRGALNAVRSLVPDALERKPKAVVTHSSGNHGQALTYAAKLEGI</sequence>
<evidence type="ECO:0000256" key="6">
    <source>
        <dbReference type="ARBA" id="ARBA00012093"/>
    </source>
</evidence>
<evidence type="ECO:0000256" key="4">
    <source>
        <dbReference type="ARBA" id="ARBA00001946"/>
    </source>
</evidence>
<dbReference type="SMR" id="A0A2J8JKX5"/>
<evidence type="ECO:0000256" key="5">
    <source>
        <dbReference type="ARBA" id="ARBA00010869"/>
    </source>
</evidence>
<dbReference type="InterPro" id="IPR001926">
    <property type="entry name" value="TrpB-like_PALP"/>
</dbReference>
<evidence type="ECO:0000256" key="1">
    <source>
        <dbReference type="ARBA" id="ARBA00001913"/>
    </source>
</evidence>
<comment type="similarity">
    <text evidence="5">Belongs to the serine/threonine dehydratase family.</text>
</comment>
<evidence type="ECO:0000313" key="11">
    <source>
        <dbReference type="EMBL" id="PNI23425.1"/>
    </source>
</evidence>
<dbReference type="EC" id="4.3.1.17" evidence="6"/>
<dbReference type="GO" id="GO:0006520">
    <property type="term" value="P:amino acid metabolic process"/>
    <property type="evidence" value="ECO:0007669"/>
    <property type="project" value="InterPro"/>
</dbReference>
<dbReference type="Proteomes" id="UP000236370">
    <property type="component" value="Unassembled WGS sequence"/>
</dbReference>
<evidence type="ECO:0000256" key="8">
    <source>
        <dbReference type="ARBA" id="ARBA00022898"/>
    </source>
</evidence>
<accession>A0A2J8JKX5</accession>
<comment type="cofactor">
    <cofactor evidence="4">
        <name>Mg(2+)</name>
        <dbReference type="ChEBI" id="CHEBI:18420"/>
    </cofactor>
</comment>
<comment type="catalytic activity">
    <reaction evidence="9">
        <text>L-serine = pyruvate + NH4(+)</text>
        <dbReference type="Rhea" id="RHEA:19169"/>
        <dbReference type="ChEBI" id="CHEBI:15361"/>
        <dbReference type="ChEBI" id="CHEBI:28938"/>
        <dbReference type="ChEBI" id="CHEBI:33384"/>
        <dbReference type="EC" id="4.3.1.17"/>
    </reaction>
</comment>
<dbReference type="PANTHER" id="PTHR43050:SF1">
    <property type="entry name" value="SERINE RACEMASE"/>
    <property type="match status" value="1"/>
</dbReference>
<evidence type="ECO:0000256" key="7">
    <source>
        <dbReference type="ARBA" id="ARBA00022842"/>
    </source>
</evidence>
<dbReference type="SUPFAM" id="SSF53686">
    <property type="entry name" value="Tryptophan synthase beta subunit-like PLP-dependent enzymes"/>
    <property type="match status" value="1"/>
</dbReference>
<evidence type="ECO:0000259" key="10">
    <source>
        <dbReference type="Pfam" id="PF00291"/>
    </source>
</evidence>
<dbReference type="InterPro" id="IPR036052">
    <property type="entry name" value="TrpB-like_PALP_sf"/>
</dbReference>
<dbReference type="PANTHER" id="PTHR43050">
    <property type="entry name" value="SERINE / THREONINE RACEMASE FAMILY MEMBER"/>
    <property type="match status" value="1"/>
</dbReference>
<dbReference type="InterPro" id="IPR000634">
    <property type="entry name" value="Ser/Thr_deHydtase_PyrdxlP-BS"/>
</dbReference>
<dbReference type="PROSITE" id="PS00165">
    <property type="entry name" value="DEHYDRATASE_SER_THR"/>
    <property type="match status" value="1"/>
</dbReference>
<evidence type="ECO:0000256" key="3">
    <source>
        <dbReference type="ARBA" id="ARBA00001936"/>
    </source>
</evidence>